<dbReference type="InterPro" id="IPR018289">
    <property type="entry name" value="MULE_transposase_dom"/>
</dbReference>
<dbReference type="Proteomes" id="UP001058974">
    <property type="component" value="Chromosome 1"/>
</dbReference>
<name>A0A9D5BLR2_PEA</name>
<dbReference type="EMBL" id="JAMSHJ010000001">
    <property type="protein sequence ID" value="KAI5446099.1"/>
    <property type="molecule type" value="Genomic_DNA"/>
</dbReference>
<comment type="caution">
    <text evidence="2">The sequence shown here is derived from an EMBL/GenBank/DDBJ whole genome shotgun (WGS) entry which is preliminary data.</text>
</comment>
<dbReference type="Gramene" id="Psat01G0408200-T1">
    <property type="protein sequence ID" value="KAI5446099.1"/>
    <property type="gene ID" value="KIW84_014082"/>
</dbReference>
<feature type="domain" description="MULE transposase" evidence="1">
    <location>
        <begin position="179"/>
        <end position="267"/>
    </location>
</feature>
<evidence type="ECO:0000259" key="1">
    <source>
        <dbReference type="Pfam" id="PF10551"/>
    </source>
</evidence>
<sequence length="267" mass="30688">MRNSREEENTSIRSRVKRIRAYLKGKLSSELELAGPAPVTLPTEPPLEPYEGMEFASIEETRIYYTRYAKNTGFSFRMGRVTKSRTNGPSKIRSVLCTESGGVDNVRFSPQDVINYLTENRQKKLENGDAQIMLSYFKSCQLKNPGFFYAFQMDTEGRLANCFWVDSRSKMAYKYFGDVVTFDPTYLTNKYKMPFVPFTGVNHHQQSILFGCALLWDETIESFFWLLSTWLEAMSGISPKTIITYQDAAISNAVAKVFLKVNHQYCM</sequence>
<keyword evidence="3" id="KW-1185">Reference proteome</keyword>
<evidence type="ECO:0000313" key="3">
    <source>
        <dbReference type="Proteomes" id="UP001058974"/>
    </source>
</evidence>
<dbReference type="PANTHER" id="PTHR47718:SF13">
    <property type="entry name" value="OS09G0290500 PROTEIN"/>
    <property type="match status" value="1"/>
</dbReference>
<reference evidence="2 3" key="1">
    <citation type="journal article" date="2022" name="Nat. Genet.">
        <title>Improved pea reference genome and pan-genome highlight genomic features and evolutionary characteristics.</title>
        <authorList>
            <person name="Yang T."/>
            <person name="Liu R."/>
            <person name="Luo Y."/>
            <person name="Hu S."/>
            <person name="Wang D."/>
            <person name="Wang C."/>
            <person name="Pandey M.K."/>
            <person name="Ge S."/>
            <person name="Xu Q."/>
            <person name="Li N."/>
            <person name="Li G."/>
            <person name="Huang Y."/>
            <person name="Saxena R.K."/>
            <person name="Ji Y."/>
            <person name="Li M."/>
            <person name="Yan X."/>
            <person name="He Y."/>
            <person name="Liu Y."/>
            <person name="Wang X."/>
            <person name="Xiang C."/>
            <person name="Varshney R.K."/>
            <person name="Ding H."/>
            <person name="Gao S."/>
            <person name="Zong X."/>
        </authorList>
    </citation>
    <scope>NUCLEOTIDE SEQUENCE [LARGE SCALE GENOMIC DNA]</scope>
    <source>
        <strain evidence="2 3">cv. Zhongwan 6</strain>
    </source>
</reference>
<gene>
    <name evidence="2" type="ORF">KIW84_014082</name>
</gene>
<organism evidence="2 3">
    <name type="scientific">Pisum sativum</name>
    <name type="common">Garden pea</name>
    <name type="synonym">Lathyrus oleraceus</name>
    <dbReference type="NCBI Taxonomy" id="3888"/>
    <lineage>
        <taxon>Eukaryota</taxon>
        <taxon>Viridiplantae</taxon>
        <taxon>Streptophyta</taxon>
        <taxon>Embryophyta</taxon>
        <taxon>Tracheophyta</taxon>
        <taxon>Spermatophyta</taxon>
        <taxon>Magnoliopsida</taxon>
        <taxon>eudicotyledons</taxon>
        <taxon>Gunneridae</taxon>
        <taxon>Pentapetalae</taxon>
        <taxon>rosids</taxon>
        <taxon>fabids</taxon>
        <taxon>Fabales</taxon>
        <taxon>Fabaceae</taxon>
        <taxon>Papilionoideae</taxon>
        <taxon>50 kb inversion clade</taxon>
        <taxon>NPAAA clade</taxon>
        <taxon>Hologalegina</taxon>
        <taxon>IRL clade</taxon>
        <taxon>Fabeae</taxon>
        <taxon>Lathyrus</taxon>
    </lineage>
</organism>
<dbReference type="AlphaFoldDB" id="A0A9D5BLR2"/>
<protein>
    <recommendedName>
        <fullName evidence="1">MULE transposase domain-containing protein</fullName>
    </recommendedName>
</protein>
<dbReference type="PANTHER" id="PTHR47718">
    <property type="entry name" value="OS01G0519700 PROTEIN"/>
    <property type="match status" value="1"/>
</dbReference>
<proteinExistence type="predicted"/>
<accession>A0A9D5BLR2</accession>
<evidence type="ECO:0000313" key="2">
    <source>
        <dbReference type="EMBL" id="KAI5446099.1"/>
    </source>
</evidence>
<dbReference type="Pfam" id="PF10551">
    <property type="entry name" value="MULE"/>
    <property type="match status" value="1"/>
</dbReference>